<dbReference type="Gene3D" id="1.10.340.70">
    <property type="match status" value="1"/>
</dbReference>
<organism evidence="3 4">
    <name type="scientific">Parnassius mnemosyne</name>
    <name type="common">clouded apollo</name>
    <dbReference type="NCBI Taxonomy" id="213953"/>
    <lineage>
        <taxon>Eukaryota</taxon>
        <taxon>Metazoa</taxon>
        <taxon>Ecdysozoa</taxon>
        <taxon>Arthropoda</taxon>
        <taxon>Hexapoda</taxon>
        <taxon>Insecta</taxon>
        <taxon>Pterygota</taxon>
        <taxon>Neoptera</taxon>
        <taxon>Endopterygota</taxon>
        <taxon>Lepidoptera</taxon>
        <taxon>Glossata</taxon>
        <taxon>Ditrysia</taxon>
        <taxon>Papilionoidea</taxon>
        <taxon>Papilionidae</taxon>
        <taxon>Parnassiinae</taxon>
        <taxon>Parnassini</taxon>
        <taxon>Parnassius</taxon>
        <taxon>Driopa</taxon>
    </lineage>
</organism>
<evidence type="ECO:0000313" key="3">
    <source>
        <dbReference type="EMBL" id="CAK1597674.1"/>
    </source>
</evidence>
<accession>A0AAV1LR70</accession>
<dbReference type="GO" id="GO:0003964">
    <property type="term" value="F:RNA-directed DNA polymerase activity"/>
    <property type="evidence" value="ECO:0007669"/>
    <property type="project" value="UniProtKB-EC"/>
</dbReference>
<dbReference type="InterPro" id="IPR050951">
    <property type="entry name" value="Retrovirus_Pol_polyprotein"/>
</dbReference>
<dbReference type="EC" id="2.7.7.49" evidence="1"/>
<dbReference type="Proteomes" id="UP001314205">
    <property type="component" value="Unassembled WGS sequence"/>
</dbReference>
<evidence type="ECO:0000313" key="4">
    <source>
        <dbReference type="Proteomes" id="UP001314205"/>
    </source>
</evidence>
<dbReference type="AlphaFoldDB" id="A0AAV1LR70"/>
<dbReference type="EMBL" id="CAVLGL010000095">
    <property type="protein sequence ID" value="CAK1597674.1"/>
    <property type="molecule type" value="Genomic_DNA"/>
</dbReference>
<proteinExistence type="predicted"/>
<evidence type="ECO:0000256" key="1">
    <source>
        <dbReference type="ARBA" id="ARBA00012493"/>
    </source>
</evidence>
<reference evidence="3 4" key="1">
    <citation type="submission" date="2023-11" db="EMBL/GenBank/DDBJ databases">
        <authorList>
            <person name="Hedman E."/>
            <person name="Englund M."/>
            <person name="Stromberg M."/>
            <person name="Nyberg Akerstrom W."/>
            <person name="Nylinder S."/>
            <person name="Jareborg N."/>
            <person name="Kallberg Y."/>
            <person name="Kronander E."/>
        </authorList>
    </citation>
    <scope>NUCLEOTIDE SEQUENCE [LARGE SCALE GENOMIC DNA]</scope>
</reference>
<protein>
    <recommendedName>
        <fullName evidence="1">RNA-directed DNA polymerase</fullName>
        <ecNumber evidence="1">2.7.7.49</ecNumber>
    </recommendedName>
</protein>
<dbReference type="PANTHER" id="PTHR37984:SF5">
    <property type="entry name" value="PROTEIN NYNRIN-LIKE"/>
    <property type="match status" value="1"/>
</dbReference>
<keyword evidence="4" id="KW-1185">Reference proteome</keyword>
<evidence type="ECO:0000259" key="2">
    <source>
        <dbReference type="Pfam" id="PF17921"/>
    </source>
</evidence>
<comment type="caution">
    <text evidence="3">The sequence shown here is derived from an EMBL/GenBank/DDBJ whole genome shotgun (WGS) entry which is preliminary data.</text>
</comment>
<feature type="domain" description="Integrase zinc-binding" evidence="2">
    <location>
        <begin position="70"/>
        <end position="109"/>
    </location>
</feature>
<sequence length="109" mass="12436">MAETPADFPVDVDLIASATKRDRTLSRVSHYVLSGWPDRVTDSELRPYWLHRSELSFHEECILFGCRVVVPPSLREPCLGALHKTHAGVVQTNALARSYVWWPQLNHDI</sequence>
<dbReference type="InterPro" id="IPR041588">
    <property type="entry name" value="Integrase_H2C2"/>
</dbReference>
<gene>
    <name evidence="3" type="ORF">PARMNEM_LOCUS16830</name>
</gene>
<dbReference type="PANTHER" id="PTHR37984">
    <property type="entry name" value="PROTEIN CBG26694"/>
    <property type="match status" value="1"/>
</dbReference>
<dbReference type="Pfam" id="PF17921">
    <property type="entry name" value="Integrase_H2C2"/>
    <property type="match status" value="1"/>
</dbReference>
<name>A0AAV1LR70_9NEOP</name>